<evidence type="ECO:0000313" key="2">
    <source>
        <dbReference type="EMBL" id="KKI50742.1"/>
    </source>
</evidence>
<dbReference type="PATRIC" id="fig|270498.16.peg.2731"/>
<gene>
    <name evidence="2" type="ORF">CHK_1668</name>
</gene>
<dbReference type="Proteomes" id="UP000034076">
    <property type="component" value="Unassembled WGS sequence"/>
</dbReference>
<reference evidence="2 3" key="1">
    <citation type="submission" date="2015-04" db="EMBL/GenBank/DDBJ databases">
        <title>Draft genome sequence of bacteremic isolate Catabacter hongkongensis type strain HKU16T.</title>
        <authorList>
            <person name="Lau S.K."/>
            <person name="Teng J.L."/>
            <person name="Huang Y."/>
            <person name="Curreem S.O."/>
            <person name="Tsui S.K."/>
            <person name="Woo P.C."/>
        </authorList>
    </citation>
    <scope>NUCLEOTIDE SEQUENCE [LARGE SCALE GENOMIC DNA]</scope>
    <source>
        <strain evidence="2 3">HKU16</strain>
    </source>
</reference>
<sequence>MRKRSCIILVVILAIFCLVGCQSTPDKQSVINKLEVETSEVPQETPLESLDSIETAEVEKAKYDVWKEEISTKDGVGKIEVDAEIQIPDVTQYPIVEVQPVVFDETFFDKAINCFFGDSIIYYDNTGEITKEECEKIIVESKAMQSQYKKENKMDAYANMQQIIEEFEALYNSVPLADEVPREEVDRTQIDLNSINVMCDIGGEIPARISVKNDISNKSCVFRFDQSDKAGYGNIQYQEETPRGVTITQNQAIEEADNILDTLGISDMEITDICVANKYNEAKMMMPDYMDSDEFLNESPQAYVLYYTRTYKGIPSTYTQSFYGTTVSEDGVYKPLWSPEKIVFIVNDSGIQVMEYINPVQIGQETNSNIEIMDIESVKDAFKNNIKNVIPPNSDVTVSINSIKLGMMYSAIANDDSQYIMKPVWDFMGQVVHNSTGDNVSGPAASQLTLDATNGSIVDRGLAY</sequence>
<dbReference type="RefSeq" id="WP_046443544.1">
    <property type="nucleotide sequence ID" value="NZ_LAYJ01000101.1"/>
</dbReference>
<dbReference type="OrthoDB" id="1826321at2"/>
<keyword evidence="1" id="KW-0732">Signal</keyword>
<evidence type="ECO:0000256" key="1">
    <source>
        <dbReference type="SAM" id="SignalP"/>
    </source>
</evidence>
<dbReference type="AlphaFoldDB" id="A0A0M2NJX2"/>
<feature type="signal peptide" evidence="1">
    <location>
        <begin position="1"/>
        <end position="21"/>
    </location>
</feature>
<feature type="chain" id="PRO_5038958663" evidence="1">
    <location>
        <begin position="22"/>
        <end position="464"/>
    </location>
</feature>
<name>A0A0M2NJX2_9FIRM</name>
<organism evidence="2 3">
    <name type="scientific">Christensenella hongkongensis</name>
    <dbReference type="NCBI Taxonomy" id="270498"/>
    <lineage>
        <taxon>Bacteria</taxon>
        <taxon>Bacillati</taxon>
        <taxon>Bacillota</taxon>
        <taxon>Clostridia</taxon>
        <taxon>Christensenellales</taxon>
        <taxon>Christensenellaceae</taxon>
        <taxon>Christensenella</taxon>
    </lineage>
</organism>
<dbReference type="EMBL" id="LAYJ01000101">
    <property type="protein sequence ID" value="KKI50742.1"/>
    <property type="molecule type" value="Genomic_DNA"/>
</dbReference>
<dbReference type="Pfam" id="PF19499">
    <property type="entry name" value="DUF6034"/>
    <property type="match status" value="2"/>
</dbReference>
<keyword evidence="3" id="KW-1185">Reference proteome</keyword>
<evidence type="ECO:0000313" key="3">
    <source>
        <dbReference type="Proteomes" id="UP000034076"/>
    </source>
</evidence>
<proteinExistence type="predicted"/>
<accession>A0A0M2NJX2</accession>
<dbReference type="InterPro" id="IPR046098">
    <property type="entry name" value="DUF6034"/>
</dbReference>
<dbReference type="STRING" id="270498.CHK_1668"/>
<protein>
    <submittedName>
        <fullName evidence="2">Uncharacterized protein</fullName>
    </submittedName>
</protein>
<comment type="caution">
    <text evidence="2">The sequence shown here is derived from an EMBL/GenBank/DDBJ whole genome shotgun (WGS) entry which is preliminary data.</text>
</comment>